<reference evidence="2 3" key="1">
    <citation type="journal article" date="2010" name="Science">
        <title>Genome expansion and gene loss in powdery mildew fungi reveal tradeoffs in extreme parasitism.</title>
        <authorList>
            <person name="Spanu P.D."/>
            <person name="Abbott J.C."/>
            <person name="Amselem J."/>
            <person name="Burgis T.A."/>
            <person name="Soanes D.M."/>
            <person name="Stueber K."/>
            <person name="Ver Loren van Themaat E."/>
            <person name="Brown J.K.M."/>
            <person name="Butcher S.A."/>
            <person name="Gurr S.J."/>
            <person name="Lebrun M.-H."/>
            <person name="Ridout C.J."/>
            <person name="Schulze-Lefert P."/>
            <person name="Talbot N.J."/>
            <person name="Ahmadinejad N."/>
            <person name="Ametz C."/>
            <person name="Barton G.R."/>
            <person name="Benjdia M."/>
            <person name="Bidzinski P."/>
            <person name="Bindschedler L.V."/>
            <person name="Both M."/>
            <person name="Brewer M.T."/>
            <person name="Cadle-Davidson L."/>
            <person name="Cadle-Davidson M.M."/>
            <person name="Collemare J."/>
            <person name="Cramer R."/>
            <person name="Frenkel O."/>
            <person name="Godfrey D."/>
            <person name="Harriman J."/>
            <person name="Hoede C."/>
            <person name="King B.C."/>
            <person name="Klages S."/>
            <person name="Kleemann J."/>
            <person name="Knoll D."/>
            <person name="Koti P.S."/>
            <person name="Kreplak J."/>
            <person name="Lopez-Ruiz F.J."/>
            <person name="Lu X."/>
            <person name="Maekawa T."/>
            <person name="Mahanil S."/>
            <person name="Micali C."/>
            <person name="Milgroom M.G."/>
            <person name="Montana G."/>
            <person name="Noir S."/>
            <person name="O'Connell R.J."/>
            <person name="Oberhaensli S."/>
            <person name="Parlange F."/>
            <person name="Pedersen C."/>
            <person name="Quesneville H."/>
            <person name="Reinhardt R."/>
            <person name="Rott M."/>
            <person name="Sacristan S."/>
            <person name="Schmidt S.M."/>
            <person name="Schoen M."/>
            <person name="Skamnioti P."/>
            <person name="Sommer H."/>
            <person name="Stephens A."/>
            <person name="Takahara H."/>
            <person name="Thordal-Christensen H."/>
            <person name="Vigouroux M."/>
            <person name="Wessling R."/>
            <person name="Wicker T."/>
            <person name="Panstruga R."/>
        </authorList>
    </citation>
    <scope>NUCLEOTIDE SEQUENCE [LARGE SCALE GENOMIC DNA]</scope>
    <source>
        <strain evidence="2">DH14</strain>
    </source>
</reference>
<dbReference type="HOGENOM" id="CLU_1981285_0_0_1"/>
<feature type="chain" id="PRO_5004107229" evidence="1">
    <location>
        <begin position="22"/>
        <end position="126"/>
    </location>
</feature>
<keyword evidence="3" id="KW-1185">Reference proteome</keyword>
<dbReference type="InParanoid" id="N1JHF1"/>
<feature type="signal peptide" evidence="1">
    <location>
        <begin position="1"/>
        <end position="21"/>
    </location>
</feature>
<gene>
    <name evidence="2" type="ORF">BGHDH14_bgh03637</name>
</gene>
<organism evidence="2 3">
    <name type="scientific">Blumeria graminis f. sp. hordei (strain DH14)</name>
    <name type="common">Barley powdery mildew</name>
    <name type="synonym">Oidium monilioides f. sp. hordei</name>
    <dbReference type="NCBI Taxonomy" id="546991"/>
    <lineage>
        <taxon>Eukaryota</taxon>
        <taxon>Fungi</taxon>
        <taxon>Dikarya</taxon>
        <taxon>Ascomycota</taxon>
        <taxon>Pezizomycotina</taxon>
        <taxon>Leotiomycetes</taxon>
        <taxon>Erysiphales</taxon>
        <taxon>Erysiphaceae</taxon>
        <taxon>Blumeria</taxon>
        <taxon>Blumeria hordei</taxon>
    </lineage>
</organism>
<protein>
    <submittedName>
        <fullName evidence="2">Putative candidate secreted effector protein</fullName>
    </submittedName>
</protein>
<proteinExistence type="predicted"/>
<dbReference type="EMBL" id="CAUH01006694">
    <property type="protein sequence ID" value="CCU82618.1"/>
    <property type="molecule type" value="Genomic_DNA"/>
</dbReference>
<dbReference type="AlphaFoldDB" id="N1JHF1"/>
<comment type="caution">
    <text evidence="2">The sequence shown here is derived from an EMBL/GenBank/DDBJ whole genome shotgun (WGS) entry which is preliminary data.</text>
</comment>
<evidence type="ECO:0000313" key="2">
    <source>
        <dbReference type="EMBL" id="CCU82618.1"/>
    </source>
</evidence>
<sequence length="126" mass="14132">MKIFSLISLAAILSHLTPAIANQNYKCHDQIIGPIPLMESVNNAFKYYNEEAKPGPADKLFIPSAFDLKIKYKDGTFDVKIEVGANSQKQIIYVKAYCQGKTFDCTPTNEPPTYNKLQPKAENTKM</sequence>
<dbReference type="Proteomes" id="UP000015441">
    <property type="component" value="Unassembled WGS sequence"/>
</dbReference>
<evidence type="ECO:0000256" key="1">
    <source>
        <dbReference type="SAM" id="SignalP"/>
    </source>
</evidence>
<evidence type="ECO:0000313" key="3">
    <source>
        <dbReference type="Proteomes" id="UP000015441"/>
    </source>
</evidence>
<accession>N1JHF1</accession>
<name>N1JHF1_BLUG1</name>
<keyword evidence="1" id="KW-0732">Signal</keyword>